<reference evidence="3 4" key="1">
    <citation type="submission" date="2016-10" db="EMBL/GenBank/DDBJ databases">
        <authorList>
            <person name="de Groot N.N."/>
        </authorList>
    </citation>
    <scope>NUCLEOTIDE SEQUENCE [LARGE SCALE GENOMIC DNA]</scope>
    <source>
        <strain evidence="3 4">DSM 21001</strain>
    </source>
</reference>
<evidence type="ECO:0000256" key="1">
    <source>
        <dbReference type="SAM" id="MobiDB-lite"/>
    </source>
</evidence>
<dbReference type="Proteomes" id="UP000199024">
    <property type="component" value="Unassembled WGS sequence"/>
</dbReference>
<evidence type="ECO:0000313" key="4">
    <source>
        <dbReference type="Proteomes" id="UP000199024"/>
    </source>
</evidence>
<evidence type="ECO:0000313" key="3">
    <source>
        <dbReference type="EMBL" id="SFS18818.1"/>
    </source>
</evidence>
<protein>
    <submittedName>
        <fullName evidence="3">Uncharacterized protein</fullName>
    </submittedName>
</protein>
<accession>A0A1I6MTF4</accession>
<sequence>MRYLFQLVAACALLPGFASAQLLGSTGLAPKEQKKKAHRDNVEWMWQYSPPPADGRENELLQDPRFVPFLQSYLTAPQAFWGPQQGPRKSLADTAFDFLAVPGQVIADSERYITVTGCVFHFCSNRGLLWVDLNAKDPLVIFAAIDWTTENRTPDDPAATYTVWIFSDQTLSAKSDDKNRVPPAFLKSIARWTAAPVPGQKHLQNITTAVLVDPDGTPHQLPPDALGVTSTEVKGK</sequence>
<keyword evidence="2" id="KW-0732">Signal</keyword>
<dbReference type="RefSeq" id="WP_089841222.1">
    <property type="nucleotide sequence ID" value="NZ_FOZL01000001.1"/>
</dbReference>
<keyword evidence="4" id="KW-1185">Reference proteome</keyword>
<feature type="region of interest" description="Disordered" evidence="1">
    <location>
        <begin position="215"/>
        <end position="236"/>
    </location>
</feature>
<organism evidence="3 4">
    <name type="scientific">Granulicella pectinivorans</name>
    <dbReference type="NCBI Taxonomy" id="474950"/>
    <lineage>
        <taxon>Bacteria</taxon>
        <taxon>Pseudomonadati</taxon>
        <taxon>Acidobacteriota</taxon>
        <taxon>Terriglobia</taxon>
        <taxon>Terriglobales</taxon>
        <taxon>Acidobacteriaceae</taxon>
        <taxon>Granulicella</taxon>
    </lineage>
</organism>
<dbReference type="EMBL" id="FOZL01000001">
    <property type="protein sequence ID" value="SFS18818.1"/>
    <property type="molecule type" value="Genomic_DNA"/>
</dbReference>
<gene>
    <name evidence="3" type="ORF">SAMN05421771_3572</name>
</gene>
<dbReference type="OrthoDB" id="117122at2"/>
<dbReference type="STRING" id="474950.SAMN05421771_3572"/>
<feature type="chain" id="PRO_5011619272" evidence="2">
    <location>
        <begin position="21"/>
        <end position="236"/>
    </location>
</feature>
<dbReference type="AlphaFoldDB" id="A0A1I6MTF4"/>
<evidence type="ECO:0000256" key="2">
    <source>
        <dbReference type="SAM" id="SignalP"/>
    </source>
</evidence>
<feature type="signal peptide" evidence="2">
    <location>
        <begin position="1"/>
        <end position="20"/>
    </location>
</feature>
<name>A0A1I6MTF4_9BACT</name>
<proteinExistence type="predicted"/>